<dbReference type="InterPro" id="IPR049704">
    <property type="entry name" value="Aminotrans_3_PPA_site"/>
</dbReference>
<protein>
    <recommendedName>
        <fullName evidence="7">Diaminobutyrate--2-oxoglutarate transaminase</fullName>
        <ecNumber evidence="7">2.6.1.76</ecNumber>
    </recommendedName>
    <alternativeName>
        <fullName evidence="7">DABA aminotransferase</fullName>
    </alternativeName>
</protein>
<dbReference type="NCBIfam" id="TIGR02407">
    <property type="entry name" value="ectoine_ectB"/>
    <property type="match status" value="1"/>
</dbReference>
<accession>D2UCS5</accession>
<dbReference type="Gene3D" id="3.40.640.10">
    <property type="entry name" value="Type I PLP-dependent aspartate aminotransferase-like (Major domain)"/>
    <property type="match status" value="1"/>
</dbReference>
<evidence type="ECO:0000313" key="8">
    <source>
        <dbReference type="EMBL" id="CBA15567.1"/>
    </source>
</evidence>
<dbReference type="CDD" id="cd00610">
    <property type="entry name" value="OAT_like"/>
    <property type="match status" value="1"/>
</dbReference>
<dbReference type="OrthoDB" id="9801052at2"/>
<keyword evidence="3 7" id="KW-0032">Aminotransferase</keyword>
<evidence type="ECO:0000256" key="5">
    <source>
        <dbReference type="ARBA" id="ARBA00022898"/>
    </source>
</evidence>
<dbReference type="UniPathway" id="UPA00067">
    <property type="reaction ID" value="UER00121"/>
</dbReference>
<dbReference type="PANTHER" id="PTHR43552:SF2">
    <property type="entry name" value="DIAMINOBUTYRATE--2-OXOGLUTARATE TRANSAMINASE"/>
    <property type="match status" value="1"/>
</dbReference>
<dbReference type="PIRSF" id="PIRSF000521">
    <property type="entry name" value="Transaminase_4ab_Lys_Orn"/>
    <property type="match status" value="1"/>
</dbReference>
<proteinExistence type="inferred from homology"/>
<organism evidence="8 9">
    <name type="scientific">Xanthomonas albilineans (strain GPE PC73 / CFBP 7063)</name>
    <dbReference type="NCBI Taxonomy" id="380358"/>
    <lineage>
        <taxon>Bacteria</taxon>
        <taxon>Pseudomonadati</taxon>
        <taxon>Pseudomonadota</taxon>
        <taxon>Gammaproteobacteria</taxon>
        <taxon>Lysobacterales</taxon>
        <taxon>Lysobacteraceae</taxon>
        <taxon>Xanthomonas</taxon>
    </lineage>
</organism>
<keyword evidence="4 7" id="KW-0808">Transferase</keyword>
<dbReference type="KEGG" id="xal:XALC_1052"/>
<dbReference type="PATRIC" id="fig|29447.3.peg.1045"/>
<keyword evidence="9" id="KW-1185">Reference proteome</keyword>
<dbReference type="STRING" id="380358.XALC_1052"/>
<dbReference type="Proteomes" id="UP000001890">
    <property type="component" value="Chromosome"/>
</dbReference>
<comment type="similarity">
    <text evidence="2 6">Belongs to the class-III pyridoxal-phosphate-dependent aminotransferase family.</text>
</comment>
<dbReference type="Gene3D" id="3.90.1150.10">
    <property type="entry name" value="Aspartate Aminotransferase, domain 1"/>
    <property type="match status" value="1"/>
</dbReference>
<keyword evidence="5 6" id="KW-0663">Pyridoxal phosphate</keyword>
<evidence type="ECO:0000256" key="2">
    <source>
        <dbReference type="ARBA" id="ARBA00008954"/>
    </source>
</evidence>
<comment type="catalytic activity">
    <reaction evidence="7">
        <text>L-2,4-diaminobutanoate + 2-oxoglutarate = L-aspartate 4-semialdehyde + L-glutamate</text>
        <dbReference type="Rhea" id="RHEA:11160"/>
        <dbReference type="ChEBI" id="CHEBI:16810"/>
        <dbReference type="ChEBI" id="CHEBI:29985"/>
        <dbReference type="ChEBI" id="CHEBI:58761"/>
        <dbReference type="ChEBI" id="CHEBI:537519"/>
        <dbReference type="EC" id="2.6.1.76"/>
    </reaction>
</comment>
<evidence type="ECO:0000256" key="3">
    <source>
        <dbReference type="ARBA" id="ARBA00022576"/>
    </source>
</evidence>
<dbReference type="GO" id="GO:0045303">
    <property type="term" value="F:diaminobutyrate-2-oxoglutarate transaminase activity"/>
    <property type="evidence" value="ECO:0007669"/>
    <property type="project" value="UniProtKB-EC"/>
</dbReference>
<evidence type="ECO:0000313" key="9">
    <source>
        <dbReference type="Proteomes" id="UP000001890"/>
    </source>
</evidence>
<gene>
    <name evidence="8" type="ordered locus">XALc_1052</name>
</gene>
<evidence type="ECO:0000256" key="6">
    <source>
        <dbReference type="RuleBase" id="RU003560"/>
    </source>
</evidence>
<dbReference type="InterPro" id="IPR005814">
    <property type="entry name" value="Aminotrans_3"/>
</dbReference>
<dbReference type="AlphaFoldDB" id="D2UCS5"/>
<dbReference type="GO" id="GO:0047307">
    <property type="term" value="F:diaminobutyrate-pyruvate transaminase activity"/>
    <property type="evidence" value="ECO:0007669"/>
    <property type="project" value="InterPro"/>
</dbReference>
<dbReference type="GeneID" id="57876366"/>
<dbReference type="InterPro" id="IPR015421">
    <property type="entry name" value="PyrdxlP-dep_Trfase_major"/>
</dbReference>
<dbReference type="EC" id="2.6.1.76" evidence="7"/>
<name>D2UCS5_XANAP</name>
<dbReference type="InterPro" id="IPR015424">
    <property type="entry name" value="PyrdxlP-dep_Trfase"/>
</dbReference>
<evidence type="ECO:0000256" key="7">
    <source>
        <dbReference type="RuleBase" id="RU365034"/>
    </source>
</evidence>
<dbReference type="EMBL" id="FP565176">
    <property type="protein sequence ID" value="CBA15567.1"/>
    <property type="molecule type" value="Genomic_DNA"/>
</dbReference>
<dbReference type="SUPFAM" id="SSF53383">
    <property type="entry name" value="PLP-dependent transferases"/>
    <property type="match status" value="1"/>
</dbReference>
<dbReference type="InterPro" id="IPR012773">
    <property type="entry name" value="Ectoine_EctB"/>
</dbReference>
<dbReference type="RefSeq" id="WP_012915575.1">
    <property type="nucleotide sequence ID" value="NC_013722.1"/>
</dbReference>
<dbReference type="PROSITE" id="PS00600">
    <property type="entry name" value="AA_TRANSFER_CLASS_3"/>
    <property type="match status" value="1"/>
</dbReference>
<dbReference type="PANTHER" id="PTHR43552">
    <property type="entry name" value="DIAMINOBUTYRATE--2-OXOGLUTARATE AMINOTRANSFERASE"/>
    <property type="match status" value="1"/>
</dbReference>
<sequence>MNDPRLMFQRHESNVRSYCRSFDALFVRAAGSLMFDTHGHRYIDFLAGCGSLNYGHNDPDMAEALIAHLRNGGLALSLDMYSQAKHDFIDAFVERILKPRGLAHRLQFTGPTGTNAVEAALKLARKITGRHNVIAFSNAYHGLSMGALAVTGNRHHRMELPHTGVTRLPYDGYLGESVDSAALLEGMLDDPSGGIDPPAAIILELVQGEGGLNVASTPWLRRIFAAARRHGALVIVDDVQAGCGRSGGFFSFDGLDLVPDLIVLSKSLSGFGLPFSLLLVAPEHDKWSPGQHNGTFRGNNHAMLTASVALHKFWADDTFATQAAARGQRVTEALTRIAAQVPGARVKGRGMFMGLDVGTGQLAASARTHAFKHGLVIESAGPNDEVLKVMAPLTTPDALLDEGLDILARAVLHAYEGSQRLKLSRVA</sequence>
<evidence type="ECO:0000256" key="1">
    <source>
        <dbReference type="ARBA" id="ARBA00001933"/>
    </source>
</evidence>
<comment type="cofactor">
    <cofactor evidence="1 7">
        <name>pyridoxal 5'-phosphate</name>
        <dbReference type="ChEBI" id="CHEBI:597326"/>
    </cofactor>
</comment>
<dbReference type="eggNOG" id="COG0160">
    <property type="taxonomic scope" value="Bacteria"/>
</dbReference>
<dbReference type="GO" id="GO:0030170">
    <property type="term" value="F:pyridoxal phosphate binding"/>
    <property type="evidence" value="ECO:0007669"/>
    <property type="project" value="InterPro"/>
</dbReference>
<dbReference type="GO" id="GO:0019491">
    <property type="term" value="P:ectoine biosynthetic process"/>
    <property type="evidence" value="ECO:0007669"/>
    <property type="project" value="UniProtKB-UniPathway"/>
</dbReference>
<dbReference type="InterPro" id="IPR015422">
    <property type="entry name" value="PyrdxlP-dep_Trfase_small"/>
</dbReference>
<dbReference type="Pfam" id="PF00202">
    <property type="entry name" value="Aminotran_3"/>
    <property type="match status" value="1"/>
</dbReference>
<comment type="function">
    <text evidence="7">Catalyzes reversively the conversion of L-aspartate beta-semialdehyde (ASA) to L-2,4-diaminobutyrate (DABA) by transamination with L-glutamate.</text>
</comment>
<dbReference type="InterPro" id="IPR004637">
    <property type="entry name" value="Dat"/>
</dbReference>
<dbReference type="NCBIfam" id="NF006733">
    <property type="entry name" value="PRK09264.1"/>
    <property type="match status" value="1"/>
</dbReference>
<reference evidence="8 9" key="1">
    <citation type="journal article" date="2009" name="BMC Genomics">
        <title>The complete genome sequence of Xanthomonas albilineans provides new insights into the reductive genome evolution of the xylem-limited Xanthomonadaceae.</title>
        <authorList>
            <person name="Pieretti I."/>
            <person name="Royer M."/>
            <person name="Barbe V."/>
            <person name="Carrere S."/>
            <person name="Koebnik R."/>
            <person name="Cociancich S."/>
            <person name="Couloux A."/>
            <person name="Darrasse A."/>
            <person name="Gouzy J."/>
            <person name="Jacques M.A."/>
            <person name="Lauber E."/>
            <person name="Manceau C."/>
            <person name="Mangenot S."/>
            <person name="Poussier S."/>
            <person name="Segurens B."/>
            <person name="Szurek B."/>
            <person name="Verdier V."/>
            <person name="Arlat M."/>
            <person name="Rott P."/>
        </authorList>
    </citation>
    <scope>NUCLEOTIDE SEQUENCE [LARGE SCALE GENOMIC DNA]</scope>
    <source>
        <strain evidence="9">GPE PC73 / CFBP 7063</strain>
    </source>
</reference>
<evidence type="ECO:0000256" key="4">
    <source>
        <dbReference type="ARBA" id="ARBA00022679"/>
    </source>
</evidence>
<comment type="pathway">
    <text evidence="7">Amine and polyamine biosynthesis; ectoine biosynthesis; L-ectoine from L-aspartate 4-semialdehyde: step 1/3.</text>
</comment>